<dbReference type="Proteomes" id="UP001629246">
    <property type="component" value="Unassembled WGS sequence"/>
</dbReference>
<evidence type="ECO:0000313" key="1">
    <source>
        <dbReference type="EMBL" id="MFL9923061.1"/>
    </source>
</evidence>
<evidence type="ECO:0000313" key="2">
    <source>
        <dbReference type="Proteomes" id="UP001629246"/>
    </source>
</evidence>
<accession>A0ABW9A2H2</accession>
<comment type="caution">
    <text evidence="1">The sequence shown here is derived from an EMBL/GenBank/DDBJ whole genome shotgun (WGS) entry which is preliminary data.</text>
</comment>
<reference evidence="1 2" key="1">
    <citation type="journal article" date="2024" name="Chem. Sci.">
        <title>Discovery of megapolipeptins by genome mining of a Burkholderiales bacteria collection.</title>
        <authorList>
            <person name="Paulo B.S."/>
            <person name="Recchia M.J.J."/>
            <person name="Lee S."/>
            <person name="Fergusson C.H."/>
            <person name="Romanowski S.B."/>
            <person name="Hernandez A."/>
            <person name="Krull N."/>
            <person name="Liu D.Y."/>
            <person name="Cavanagh H."/>
            <person name="Bos A."/>
            <person name="Gray C.A."/>
            <person name="Murphy B.T."/>
            <person name="Linington R.G."/>
            <person name="Eustaquio A.S."/>
        </authorList>
    </citation>
    <scope>NUCLEOTIDE SEQUENCE [LARGE SCALE GENOMIC DNA]</scope>
    <source>
        <strain evidence="1 2">RL21-008-BIB-A</strain>
    </source>
</reference>
<proteinExistence type="predicted"/>
<protein>
    <submittedName>
        <fullName evidence="1">Uncharacterized protein</fullName>
    </submittedName>
</protein>
<sequence>MGILDEAIREIALEKQAAEDESRQALEDFDMITSRAVDTVKKTLAALQLELQAAAWWTDELSEDVNKPEYLNLSFRVRRYSENPDLLTNPDYSWSIQFDALGSAVRTAGAGDPLLEPLVFRGVARQDFGADLEKDLKLFLKAIIYKHPGK</sequence>
<organism evidence="1 2">
    <name type="scientific">Herbaspirillum lusitanum</name>
    <dbReference type="NCBI Taxonomy" id="213312"/>
    <lineage>
        <taxon>Bacteria</taxon>
        <taxon>Pseudomonadati</taxon>
        <taxon>Pseudomonadota</taxon>
        <taxon>Betaproteobacteria</taxon>
        <taxon>Burkholderiales</taxon>
        <taxon>Oxalobacteraceae</taxon>
        <taxon>Herbaspirillum</taxon>
    </lineage>
</organism>
<dbReference type="EMBL" id="JAQQFM010000001">
    <property type="protein sequence ID" value="MFL9923061.1"/>
    <property type="molecule type" value="Genomic_DNA"/>
</dbReference>
<keyword evidence="2" id="KW-1185">Reference proteome</keyword>
<gene>
    <name evidence="1" type="ORF">PQR62_02200</name>
</gene>
<dbReference type="RefSeq" id="WP_408154319.1">
    <property type="nucleotide sequence ID" value="NZ_JAQQFM010000001.1"/>
</dbReference>
<name>A0ABW9A2H2_9BURK</name>